<sequence>MATWFVNYPATQQSPGASESWAARERTLPTLPSFPSHNNNSGNPAGHAYSTSDKFSGYGQSRQAHVQDLRDWLRDASNSKTPLSARSVTAGNRIICMDLLSDHVTCLHVVLGEADQIPDPQVQAIRRTRYVLAPYQDGNIIVNVVYDRRLERIYTFDGVDAGREDRHAGAVGALRDLFAKSGLGRVPMQNGGRSWKSMPMEPGLARFSRYLALEGARVFLRETQANLGRWEDWTCSKAYEGVDGPNEEDARRVWLGRLRLELGRRG</sequence>
<protein>
    <submittedName>
        <fullName evidence="2">Uncharacterized protein</fullName>
    </submittedName>
</protein>
<comment type="caution">
    <text evidence="2">The sequence shown here is derived from an EMBL/GenBank/DDBJ whole genome shotgun (WGS) entry which is preliminary data.</text>
</comment>
<feature type="region of interest" description="Disordered" evidence="1">
    <location>
        <begin position="29"/>
        <end position="60"/>
    </location>
</feature>
<accession>A0ABR1S3N6</accession>
<feature type="compositionally biased region" description="Polar residues" evidence="1">
    <location>
        <begin position="33"/>
        <end position="60"/>
    </location>
</feature>
<dbReference type="EMBL" id="JAQQWI010000007">
    <property type="protein sequence ID" value="KAK8026462.1"/>
    <property type="molecule type" value="Genomic_DNA"/>
</dbReference>
<proteinExistence type="predicted"/>
<organism evidence="2 3">
    <name type="scientific">Apiospora marii</name>
    <dbReference type="NCBI Taxonomy" id="335849"/>
    <lineage>
        <taxon>Eukaryota</taxon>
        <taxon>Fungi</taxon>
        <taxon>Dikarya</taxon>
        <taxon>Ascomycota</taxon>
        <taxon>Pezizomycotina</taxon>
        <taxon>Sordariomycetes</taxon>
        <taxon>Xylariomycetidae</taxon>
        <taxon>Amphisphaeriales</taxon>
        <taxon>Apiosporaceae</taxon>
        <taxon>Apiospora</taxon>
    </lineage>
</organism>
<name>A0ABR1S3N6_9PEZI</name>
<keyword evidence="3" id="KW-1185">Reference proteome</keyword>
<evidence type="ECO:0000313" key="2">
    <source>
        <dbReference type="EMBL" id="KAK8026462.1"/>
    </source>
</evidence>
<evidence type="ECO:0000256" key="1">
    <source>
        <dbReference type="SAM" id="MobiDB-lite"/>
    </source>
</evidence>
<dbReference type="Proteomes" id="UP001396898">
    <property type="component" value="Unassembled WGS sequence"/>
</dbReference>
<gene>
    <name evidence="2" type="ORF">PG991_003518</name>
</gene>
<evidence type="ECO:0000313" key="3">
    <source>
        <dbReference type="Proteomes" id="UP001396898"/>
    </source>
</evidence>
<reference evidence="2 3" key="1">
    <citation type="submission" date="2023-01" db="EMBL/GenBank/DDBJ databases">
        <title>Analysis of 21 Apiospora genomes using comparative genomics revels a genus with tremendous synthesis potential of carbohydrate active enzymes and secondary metabolites.</title>
        <authorList>
            <person name="Sorensen T."/>
        </authorList>
    </citation>
    <scope>NUCLEOTIDE SEQUENCE [LARGE SCALE GENOMIC DNA]</scope>
    <source>
        <strain evidence="2 3">CBS 20057</strain>
    </source>
</reference>